<dbReference type="Proteomes" id="UP001642484">
    <property type="component" value="Unassembled WGS sequence"/>
</dbReference>
<evidence type="ECO:0000313" key="1">
    <source>
        <dbReference type="EMBL" id="CAK8997860.1"/>
    </source>
</evidence>
<protein>
    <submittedName>
        <fullName evidence="1">Uncharacterized protein</fullName>
    </submittedName>
</protein>
<proteinExistence type="predicted"/>
<name>A0ABP0I5J4_9DINO</name>
<sequence>MTRMLHVALFLGVWGEAQAILRGPRSGEEVQSHWEGMHRVLSRVEASLSGLFAVGKDPANSTAGLPSIAEGSSVRTQILSINNGSNATNLSTHQSIQTQTNQGNVTVEIESRDVTLSNGNASSPKAKVIAPPLQPSKDDFVVQIRSVERVDGKKPIKPNHKSSKKASETDEIRKASAREKRLDIEVRTVTETPQTHEVPAARREYNSKMWADDWGDEWRSSARSPETEKKELPVYEQSFRG</sequence>
<gene>
    <name evidence="1" type="ORF">CCMP2556_LOCUS5025</name>
</gene>
<evidence type="ECO:0000313" key="2">
    <source>
        <dbReference type="Proteomes" id="UP001642484"/>
    </source>
</evidence>
<accession>A0ABP0I5J4</accession>
<comment type="caution">
    <text evidence="1">The sequence shown here is derived from an EMBL/GenBank/DDBJ whole genome shotgun (WGS) entry which is preliminary data.</text>
</comment>
<reference evidence="1 2" key="1">
    <citation type="submission" date="2024-02" db="EMBL/GenBank/DDBJ databases">
        <authorList>
            <person name="Chen Y."/>
            <person name="Shah S."/>
            <person name="Dougan E. K."/>
            <person name="Thang M."/>
            <person name="Chan C."/>
        </authorList>
    </citation>
    <scope>NUCLEOTIDE SEQUENCE [LARGE SCALE GENOMIC DNA]</scope>
</reference>
<organism evidence="1 2">
    <name type="scientific">Durusdinium trenchii</name>
    <dbReference type="NCBI Taxonomy" id="1381693"/>
    <lineage>
        <taxon>Eukaryota</taxon>
        <taxon>Sar</taxon>
        <taxon>Alveolata</taxon>
        <taxon>Dinophyceae</taxon>
        <taxon>Suessiales</taxon>
        <taxon>Symbiodiniaceae</taxon>
        <taxon>Durusdinium</taxon>
    </lineage>
</organism>
<keyword evidence="2" id="KW-1185">Reference proteome</keyword>
<dbReference type="EMBL" id="CAXAMN010002114">
    <property type="protein sequence ID" value="CAK8997860.1"/>
    <property type="molecule type" value="Genomic_DNA"/>
</dbReference>